<keyword evidence="1" id="KW-0802">TPR repeat</keyword>
<dbReference type="PROSITE" id="PS50005">
    <property type="entry name" value="TPR"/>
    <property type="match status" value="1"/>
</dbReference>
<feature type="transmembrane region" description="Helical" evidence="2">
    <location>
        <begin position="124"/>
        <end position="145"/>
    </location>
</feature>
<keyword evidence="4" id="KW-1185">Reference proteome</keyword>
<dbReference type="InterPro" id="IPR019734">
    <property type="entry name" value="TPR_rpt"/>
</dbReference>
<dbReference type="InterPro" id="IPR010466">
    <property type="entry name" value="DUF1058"/>
</dbReference>
<feature type="transmembrane region" description="Helical" evidence="2">
    <location>
        <begin position="152"/>
        <end position="173"/>
    </location>
</feature>
<reference evidence="3" key="1">
    <citation type="submission" date="2021-03" db="EMBL/GenBank/DDBJ databases">
        <authorList>
            <person name="Wang G."/>
        </authorList>
    </citation>
    <scope>NUCLEOTIDE SEQUENCE</scope>
    <source>
        <strain evidence="3">KCTC 12899</strain>
    </source>
</reference>
<keyword evidence="2" id="KW-0812">Transmembrane</keyword>
<evidence type="ECO:0000313" key="3">
    <source>
        <dbReference type="EMBL" id="MBO1323306.1"/>
    </source>
</evidence>
<dbReference type="EMBL" id="JAFREP010000057">
    <property type="protein sequence ID" value="MBO1323306.1"/>
    <property type="molecule type" value="Genomic_DNA"/>
</dbReference>
<evidence type="ECO:0000256" key="1">
    <source>
        <dbReference type="PROSITE-ProRule" id="PRU00339"/>
    </source>
</evidence>
<sequence>MTLALLMCLTWGWSTPQESWQQGNAAYQQEQWAAAIDHYEAILAEGQSNGKLHYNLGNAYFKDGRLGKAVLHYYRAQKFLPGDADVQNNLDIANQNREDPIIENEDEAFLSHINFVWHRIPYSVVFWSCLMALVIAGFASLLIIAKPDIGKWAGYLLVVSALLGLLLMGTAFLQHRQLVREDFAVILAEKVPVLAGPQARETVNFTIHEGIRCLILDETPGWYRIRLANGYNGWVPQSSLERI</sequence>
<dbReference type="Proteomes" id="UP000664417">
    <property type="component" value="Unassembled WGS sequence"/>
</dbReference>
<dbReference type="InterPro" id="IPR011990">
    <property type="entry name" value="TPR-like_helical_dom_sf"/>
</dbReference>
<feature type="repeat" description="TPR" evidence="1">
    <location>
        <begin position="50"/>
        <end position="83"/>
    </location>
</feature>
<proteinExistence type="predicted"/>
<accession>A0A8J7QLG2</accession>
<dbReference type="Gene3D" id="2.30.30.40">
    <property type="entry name" value="SH3 Domains"/>
    <property type="match status" value="1"/>
</dbReference>
<protein>
    <submittedName>
        <fullName evidence="3">Tetratricopeptide repeat protein</fullName>
    </submittedName>
</protein>
<organism evidence="3 4">
    <name type="scientific">Acanthopleuribacter pedis</name>
    <dbReference type="NCBI Taxonomy" id="442870"/>
    <lineage>
        <taxon>Bacteria</taxon>
        <taxon>Pseudomonadati</taxon>
        <taxon>Acidobacteriota</taxon>
        <taxon>Holophagae</taxon>
        <taxon>Acanthopleuribacterales</taxon>
        <taxon>Acanthopleuribacteraceae</taxon>
        <taxon>Acanthopleuribacter</taxon>
    </lineage>
</organism>
<dbReference type="SUPFAM" id="SSF48452">
    <property type="entry name" value="TPR-like"/>
    <property type="match status" value="1"/>
</dbReference>
<comment type="caution">
    <text evidence="3">The sequence shown here is derived from an EMBL/GenBank/DDBJ whole genome shotgun (WGS) entry which is preliminary data.</text>
</comment>
<name>A0A8J7QLG2_9BACT</name>
<dbReference type="RefSeq" id="WP_207863445.1">
    <property type="nucleotide sequence ID" value="NZ_JAFREP010000057.1"/>
</dbReference>
<dbReference type="SMART" id="SM00028">
    <property type="entry name" value="TPR"/>
    <property type="match status" value="2"/>
</dbReference>
<dbReference type="Pfam" id="PF13432">
    <property type="entry name" value="TPR_16"/>
    <property type="match status" value="1"/>
</dbReference>
<keyword evidence="2" id="KW-0472">Membrane</keyword>
<dbReference type="Gene3D" id="1.25.40.10">
    <property type="entry name" value="Tetratricopeptide repeat domain"/>
    <property type="match status" value="1"/>
</dbReference>
<evidence type="ECO:0000256" key="2">
    <source>
        <dbReference type="SAM" id="Phobius"/>
    </source>
</evidence>
<dbReference type="Pfam" id="PF06347">
    <property type="entry name" value="SH3_4"/>
    <property type="match status" value="1"/>
</dbReference>
<keyword evidence="2" id="KW-1133">Transmembrane helix</keyword>
<dbReference type="AlphaFoldDB" id="A0A8J7QLG2"/>
<evidence type="ECO:0000313" key="4">
    <source>
        <dbReference type="Proteomes" id="UP000664417"/>
    </source>
</evidence>
<gene>
    <name evidence="3" type="ORF">J3U88_32875</name>
</gene>